<reference evidence="4" key="1">
    <citation type="submission" date="2020-11" db="EMBL/GenBank/DDBJ databases">
        <authorList>
            <consortium name="DOE Joint Genome Institute"/>
            <person name="Ahrendt S."/>
            <person name="Riley R."/>
            <person name="Andreopoulos W."/>
            <person name="Labutti K."/>
            <person name="Pangilinan J."/>
            <person name="Ruiz-Duenas F.J."/>
            <person name="Barrasa J.M."/>
            <person name="Sanchez-Garcia M."/>
            <person name="Camarero S."/>
            <person name="Miyauchi S."/>
            <person name="Serrano A."/>
            <person name="Linde D."/>
            <person name="Babiker R."/>
            <person name="Drula E."/>
            <person name="Ayuso-Fernandez I."/>
            <person name="Pacheco R."/>
            <person name="Padilla G."/>
            <person name="Ferreira P."/>
            <person name="Barriuso J."/>
            <person name="Kellner H."/>
            <person name="Castanera R."/>
            <person name="Alfaro M."/>
            <person name="Ramirez L."/>
            <person name="Pisabarro A.G."/>
            <person name="Kuo A."/>
            <person name="Tritt A."/>
            <person name="Lipzen A."/>
            <person name="He G."/>
            <person name="Yan M."/>
            <person name="Ng V."/>
            <person name="Cullen D."/>
            <person name="Martin F."/>
            <person name="Rosso M.-N."/>
            <person name="Henrissat B."/>
            <person name="Hibbett D."/>
            <person name="Martinez A.T."/>
            <person name="Grigoriev I.V."/>
        </authorList>
    </citation>
    <scope>NUCLEOTIDE SEQUENCE</scope>
    <source>
        <strain evidence="4">CBS 506.95</strain>
    </source>
</reference>
<dbReference type="PRINTS" id="PR00412">
    <property type="entry name" value="EPOXHYDRLASE"/>
</dbReference>
<sequence>MDPKSYCLVKTNRNLQYNVFHVKAKGCKPTLVFLHGFPNSSYDWRYQIKFFTDQGYGVVAPDLLGYGGTDKPLDTALYKASGIAQDVVDILDRIGVTGDAIPIGHDWGSKIVSRLANDHQDRFAAFGFLAVGYGAPNPTLSYKDFVASTAKVFGRELFGYWAFFSEDDAPAVVTKYYDAFWDGLFAFEPETVKLLAATGGFDAYLPKNLSVPLPAFLPPAVCLPNNSCIDQTGLSAPFNWYKVVTSDLDREDAALVPKENYKINKPVFYGAALNDMVAVSALFYATMPPYVPQLTIQNYTASHWVQWEKRDEVNQDINAWVGTLGLAACAAKFARFI</sequence>
<dbReference type="SUPFAM" id="SSF53474">
    <property type="entry name" value="alpha/beta-Hydrolases"/>
    <property type="match status" value="1"/>
</dbReference>
<protein>
    <submittedName>
        <fullName evidence="4">Alpha/beta-hydrolase</fullName>
    </submittedName>
</protein>
<evidence type="ECO:0000259" key="3">
    <source>
        <dbReference type="Pfam" id="PF00561"/>
    </source>
</evidence>
<evidence type="ECO:0000313" key="5">
    <source>
        <dbReference type="Proteomes" id="UP000807306"/>
    </source>
</evidence>
<accession>A0A9P6E392</accession>
<evidence type="ECO:0000313" key="4">
    <source>
        <dbReference type="EMBL" id="KAF9521695.1"/>
    </source>
</evidence>
<dbReference type="GO" id="GO:0016787">
    <property type="term" value="F:hydrolase activity"/>
    <property type="evidence" value="ECO:0007669"/>
    <property type="project" value="UniProtKB-KW"/>
</dbReference>
<dbReference type="EMBL" id="MU158001">
    <property type="protein sequence ID" value="KAF9521695.1"/>
    <property type="molecule type" value="Genomic_DNA"/>
</dbReference>
<keyword evidence="1" id="KW-0378">Hydrolase</keyword>
<evidence type="ECO:0000256" key="1">
    <source>
        <dbReference type="ARBA" id="ARBA00022801"/>
    </source>
</evidence>
<dbReference type="InterPro" id="IPR029058">
    <property type="entry name" value="AB_hydrolase_fold"/>
</dbReference>
<dbReference type="Proteomes" id="UP000807306">
    <property type="component" value="Unassembled WGS sequence"/>
</dbReference>
<dbReference type="OrthoDB" id="408373at2759"/>
<dbReference type="InterPro" id="IPR000639">
    <property type="entry name" value="Epox_hydrolase-like"/>
</dbReference>
<dbReference type="InterPro" id="IPR000073">
    <property type="entry name" value="AB_hydrolase_1"/>
</dbReference>
<comment type="caution">
    <text evidence="4">The sequence shown here is derived from an EMBL/GenBank/DDBJ whole genome shotgun (WGS) entry which is preliminary data.</text>
</comment>
<keyword evidence="5" id="KW-1185">Reference proteome</keyword>
<name>A0A9P6E392_9AGAR</name>
<dbReference type="PANTHER" id="PTHR43329">
    <property type="entry name" value="EPOXIDE HYDROLASE"/>
    <property type="match status" value="1"/>
</dbReference>
<proteinExistence type="inferred from homology"/>
<gene>
    <name evidence="4" type="ORF">CPB83DRAFT_778314</name>
</gene>
<evidence type="ECO:0000256" key="2">
    <source>
        <dbReference type="ARBA" id="ARBA00038334"/>
    </source>
</evidence>
<dbReference type="Pfam" id="PF00561">
    <property type="entry name" value="Abhydrolase_1"/>
    <property type="match status" value="1"/>
</dbReference>
<comment type="similarity">
    <text evidence="2">Belongs to the AB hydrolase superfamily. Epoxide hydrolase family.</text>
</comment>
<feature type="domain" description="AB hydrolase-1" evidence="3">
    <location>
        <begin position="29"/>
        <end position="187"/>
    </location>
</feature>
<dbReference type="AlphaFoldDB" id="A0A9P6E392"/>
<dbReference type="Gene3D" id="3.40.50.1820">
    <property type="entry name" value="alpha/beta hydrolase"/>
    <property type="match status" value="1"/>
</dbReference>
<organism evidence="4 5">
    <name type="scientific">Crepidotus variabilis</name>
    <dbReference type="NCBI Taxonomy" id="179855"/>
    <lineage>
        <taxon>Eukaryota</taxon>
        <taxon>Fungi</taxon>
        <taxon>Dikarya</taxon>
        <taxon>Basidiomycota</taxon>
        <taxon>Agaricomycotina</taxon>
        <taxon>Agaricomycetes</taxon>
        <taxon>Agaricomycetidae</taxon>
        <taxon>Agaricales</taxon>
        <taxon>Agaricineae</taxon>
        <taxon>Crepidotaceae</taxon>
        <taxon>Crepidotus</taxon>
    </lineage>
</organism>